<dbReference type="EMBL" id="WJQR01000002">
    <property type="protein sequence ID" value="MRI80940.1"/>
    <property type="molecule type" value="Genomic_DNA"/>
</dbReference>
<reference evidence="4 5" key="1">
    <citation type="submission" date="2019-11" db="EMBL/GenBank/DDBJ databases">
        <title>Characterisation of Fundicoccus ignavus gen. nov. sp. nov., a novel genus of the family Aerococcaceae isolated from bulk tank milk.</title>
        <authorList>
            <person name="Siebert A."/>
            <person name="Huptas C."/>
            <person name="Wenning M."/>
            <person name="Scherer S."/>
            <person name="Doll E.V."/>
        </authorList>
    </citation>
    <scope>NUCLEOTIDE SEQUENCE [LARGE SCALE GENOMIC DNA]</scope>
    <source>
        <strain evidence="2 5">DSM 109653</strain>
        <strain evidence="3 4">WS4759</strain>
    </source>
</reference>
<keyword evidence="3" id="KW-0808">Transferase</keyword>
<dbReference type="PANTHER" id="PTHR13538">
    <property type="entry name" value="N-ACETYLTRANSFERASE 6"/>
    <property type="match status" value="1"/>
</dbReference>
<protein>
    <submittedName>
        <fullName evidence="3">GNAT family N-acetyltransferase</fullName>
    </submittedName>
</protein>
<dbReference type="GO" id="GO:1905502">
    <property type="term" value="F:acetyl-CoA binding"/>
    <property type="evidence" value="ECO:0007669"/>
    <property type="project" value="TreeGrafter"/>
</dbReference>
<gene>
    <name evidence="3" type="ORF">GIY09_08260</name>
    <name evidence="2" type="ORF">GIY11_02710</name>
</gene>
<dbReference type="InterPro" id="IPR039840">
    <property type="entry name" value="NAA80"/>
</dbReference>
<proteinExistence type="predicted"/>
<name>A0A6I2GDH0_9LACT</name>
<dbReference type="GO" id="GO:0005737">
    <property type="term" value="C:cytoplasm"/>
    <property type="evidence" value="ECO:0007669"/>
    <property type="project" value="TreeGrafter"/>
</dbReference>
<dbReference type="RefSeq" id="WP_153861406.1">
    <property type="nucleotide sequence ID" value="NZ_WJQR01000002.1"/>
</dbReference>
<evidence type="ECO:0000313" key="5">
    <source>
        <dbReference type="Proteomes" id="UP000469870"/>
    </source>
</evidence>
<evidence type="ECO:0000313" key="3">
    <source>
        <dbReference type="EMBL" id="MRI85857.1"/>
    </source>
</evidence>
<dbReference type="Gene3D" id="3.40.630.30">
    <property type="match status" value="1"/>
</dbReference>
<dbReference type="InterPro" id="IPR000182">
    <property type="entry name" value="GNAT_dom"/>
</dbReference>
<dbReference type="Pfam" id="PF00583">
    <property type="entry name" value="Acetyltransf_1"/>
    <property type="match status" value="1"/>
</dbReference>
<dbReference type="PROSITE" id="PS51186">
    <property type="entry name" value="GNAT"/>
    <property type="match status" value="1"/>
</dbReference>
<evidence type="ECO:0000313" key="4">
    <source>
        <dbReference type="Proteomes" id="UP000430975"/>
    </source>
</evidence>
<sequence length="140" mass="16427">MIYYQTIDIRVAEPICHEIFEEQQKAEFGQHISRNADTLSIAAFDDREVIGAIIAKVEYDALEVAQLTVKKDYRKQGIGRQLLNEIERIAKEKGIINITLTTQSFQGTRFYEEQGYRIYGELKDMPRKGENRIFFYKRLK</sequence>
<keyword evidence="4" id="KW-1185">Reference proteome</keyword>
<evidence type="ECO:0000313" key="2">
    <source>
        <dbReference type="EMBL" id="MRI80940.1"/>
    </source>
</evidence>
<evidence type="ECO:0000259" key="1">
    <source>
        <dbReference type="PROSITE" id="PS51186"/>
    </source>
</evidence>
<organism evidence="3 4">
    <name type="scientific">Fundicoccus ignavus</name>
    <dbReference type="NCBI Taxonomy" id="2664442"/>
    <lineage>
        <taxon>Bacteria</taxon>
        <taxon>Bacillati</taxon>
        <taxon>Bacillota</taxon>
        <taxon>Bacilli</taxon>
        <taxon>Lactobacillales</taxon>
        <taxon>Aerococcaceae</taxon>
        <taxon>Fundicoccus</taxon>
    </lineage>
</organism>
<dbReference type="Proteomes" id="UP000430975">
    <property type="component" value="Unassembled WGS sequence"/>
</dbReference>
<dbReference type="InterPro" id="IPR016181">
    <property type="entry name" value="Acyl_CoA_acyltransferase"/>
</dbReference>
<dbReference type="SUPFAM" id="SSF55729">
    <property type="entry name" value="Acyl-CoA N-acyltransferases (Nat)"/>
    <property type="match status" value="1"/>
</dbReference>
<dbReference type="PANTHER" id="PTHR13538:SF4">
    <property type="entry name" value="N-ALPHA-ACETYLTRANSFERASE 80"/>
    <property type="match status" value="1"/>
</dbReference>
<dbReference type="AlphaFoldDB" id="A0A6I2GDH0"/>
<dbReference type="EMBL" id="WJQS01000007">
    <property type="protein sequence ID" value="MRI85857.1"/>
    <property type="molecule type" value="Genomic_DNA"/>
</dbReference>
<accession>A0A6I2GDH0</accession>
<dbReference type="CDD" id="cd04301">
    <property type="entry name" value="NAT_SF"/>
    <property type="match status" value="1"/>
</dbReference>
<dbReference type="GO" id="GO:0008080">
    <property type="term" value="F:N-acetyltransferase activity"/>
    <property type="evidence" value="ECO:0007669"/>
    <property type="project" value="InterPro"/>
</dbReference>
<comment type="caution">
    <text evidence="3">The sequence shown here is derived from an EMBL/GenBank/DDBJ whole genome shotgun (WGS) entry which is preliminary data.</text>
</comment>
<dbReference type="Proteomes" id="UP000469870">
    <property type="component" value="Unassembled WGS sequence"/>
</dbReference>
<feature type="domain" description="N-acetyltransferase" evidence="1">
    <location>
        <begin position="1"/>
        <end position="140"/>
    </location>
</feature>